<name>A0A1H6IM84_RUMFL</name>
<keyword evidence="2" id="KW-0732">Signal</keyword>
<organism evidence="3 4">
    <name type="scientific">Ruminococcus flavefaciens</name>
    <dbReference type="NCBI Taxonomy" id="1265"/>
    <lineage>
        <taxon>Bacteria</taxon>
        <taxon>Bacillati</taxon>
        <taxon>Bacillota</taxon>
        <taxon>Clostridia</taxon>
        <taxon>Eubacteriales</taxon>
        <taxon>Oscillospiraceae</taxon>
        <taxon>Ruminococcus</taxon>
    </lineage>
</organism>
<evidence type="ECO:0000256" key="2">
    <source>
        <dbReference type="SAM" id="SignalP"/>
    </source>
</evidence>
<feature type="signal peptide" evidence="2">
    <location>
        <begin position="1"/>
        <end position="19"/>
    </location>
</feature>
<dbReference type="Proteomes" id="UP000183190">
    <property type="component" value="Unassembled WGS sequence"/>
</dbReference>
<protein>
    <submittedName>
        <fullName evidence="3">Uncharacterized protein</fullName>
    </submittedName>
</protein>
<dbReference type="AlphaFoldDB" id="A0A1H6IM84"/>
<accession>A0A1H6IM84</accession>
<evidence type="ECO:0000313" key="3">
    <source>
        <dbReference type="EMBL" id="SEH47396.1"/>
    </source>
</evidence>
<dbReference type="OrthoDB" id="1819136at2"/>
<reference evidence="3 4" key="1">
    <citation type="submission" date="2016-10" db="EMBL/GenBank/DDBJ databases">
        <authorList>
            <person name="de Groot N.N."/>
        </authorList>
    </citation>
    <scope>NUCLEOTIDE SEQUENCE [LARGE SCALE GENOMIC DNA]</scope>
    <source>
        <strain evidence="3 4">YAD2003</strain>
    </source>
</reference>
<evidence type="ECO:0000256" key="1">
    <source>
        <dbReference type="SAM" id="MobiDB-lite"/>
    </source>
</evidence>
<feature type="region of interest" description="Disordered" evidence="1">
    <location>
        <begin position="24"/>
        <end position="77"/>
    </location>
</feature>
<dbReference type="PROSITE" id="PS51257">
    <property type="entry name" value="PROKAR_LIPOPROTEIN"/>
    <property type="match status" value="1"/>
</dbReference>
<feature type="compositionally biased region" description="Basic and acidic residues" evidence="1">
    <location>
        <begin position="48"/>
        <end position="69"/>
    </location>
</feature>
<dbReference type="RefSeq" id="WP_074714672.1">
    <property type="nucleotide sequence ID" value="NZ_FNWV01000002.1"/>
</dbReference>
<dbReference type="EMBL" id="FNWV01000002">
    <property type="protein sequence ID" value="SEH47396.1"/>
    <property type="molecule type" value="Genomic_DNA"/>
</dbReference>
<sequence>MKKTRIAAFLFAVCLGATAMTACGDSKDNKKTKTSSKSAEDIDEKDLEDALNKLDEETSKELAKEKEEATEAETEPTTVAEIKYEATDEIKKAALNSGCIQIGDTVFRRGNYMTVAEFIEEYGDKFDMSEIPVDEYLATDNVGAYTDAKRIKSFDDPRLELTVCYGKFDAEKNARVKVAEATIDDVYLTETGKMGFYPNSINLDDISSELIFYPQDVKPMDYEDVKTLCTDLGLKEDGKFYEWSFGTKYYYGDAFEENKDSFYIQMKAGEPNLYNYYPEIDYCFYFDEKTLKAVKTDYSVSRLGEEFFPVDGFEVVDEQE</sequence>
<proteinExistence type="predicted"/>
<gene>
    <name evidence="3" type="ORF">SAMN02910265_00891</name>
</gene>
<evidence type="ECO:0000313" key="4">
    <source>
        <dbReference type="Proteomes" id="UP000183190"/>
    </source>
</evidence>
<feature type="chain" id="PRO_5038829328" evidence="2">
    <location>
        <begin position="20"/>
        <end position="320"/>
    </location>
</feature>